<gene>
    <name evidence="2" type="ORF">TGAM01_v200779</name>
</gene>
<dbReference type="RefSeq" id="XP_024406636.1">
    <property type="nucleotide sequence ID" value="XM_024548625.1"/>
</dbReference>
<keyword evidence="3" id="KW-1185">Reference proteome</keyword>
<evidence type="ECO:0000313" key="2">
    <source>
        <dbReference type="EMBL" id="PON30339.1"/>
    </source>
</evidence>
<sequence>MPRRQYLLFTTGDRQLTSGPPLAGNELAETGMARRHKGRLGMPALGASVVSISTLILDLWWPARGRLLTACKRRLKV</sequence>
<dbReference type="GeneID" id="36347288"/>
<evidence type="ECO:0000313" key="3">
    <source>
        <dbReference type="Proteomes" id="UP000054821"/>
    </source>
</evidence>
<name>A0A2P5A1B4_9HYPO</name>
<dbReference type="Proteomes" id="UP000054821">
    <property type="component" value="Unassembled WGS sequence"/>
</dbReference>
<organism evidence="2 3">
    <name type="scientific">Trichoderma gamsii</name>
    <dbReference type="NCBI Taxonomy" id="398673"/>
    <lineage>
        <taxon>Eukaryota</taxon>
        <taxon>Fungi</taxon>
        <taxon>Dikarya</taxon>
        <taxon>Ascomycota</taxon>
        <taxon>Pezizomycotina</taxon>
        <taxon>Sordariomycetes</taxon>
        <taxon>Hypocreomycetidae</taxon>
        <taxon>Hypocreales</taxon>
        <taxon>Hypocreaceae</taxon>
        <taxon>Trichoderma</taxon>
    </lineage>
</organism>
<proteinExistence type="predicted"/>
<keyword evidence="1" id="KW-1133">Transmembrane helix</keyword>
<accession>A0A2P5A1B4</accession>
<evidence type="ECO:0000256" key="1">
    <source>
        <dbReference type="SAM" id="Phobius"/>
    </source>
</evidence>
<comment type="caution">
    <text evidence="2">The sequence shown here is derived from an EMBL/GenBank/DDBJ whole genome shotgun (WGS) entry which is preliminary data.</text>
</comment>
<dbReference type="EMBL" id="JPDN02000002">
    <property type="protein sequence ID" value="PON30339.1"/>
    <property type="molecule type" value="Genomic_DNA"/>
</dbReference>
<dbReference type="AlphaFoldDB" id="A0A2P5A1B4"/>
<protein>
    <submittedName>
        <fullName evidence="2">Uncharacterized protein</fullName>
    </submittedName>
</protein>
<keyword evidence="1" id="KW-0472">Membrane</keyword>
<keyword evidence="1" id="KW-0812">Transmembrane</keyword>
<feature type="transmembrane region" description="Helical" evidence="1">
    <location>
        <begin position="40"/>
        <end position="61"/>
    </location>
</feature>
<reference evidence="2 3" key="1">
    <citation type="journal article" date="2016" name="Genome Announc.">
        <title>Draft Whole-Genome Sequence of Trichoderma gamsii T6085, a Promising Biocontrol Agent of Fusarium Head Blight on Wheat.</title>
        <authorList>
            <person name="Baroncelli R."/>
            <person name="Zapparata A."/>
            <person name="Piaggeschi G."/>
            <person name="Sarrocco S."/>
            <person name="Vannacci G."/>
        </authorList>
    </citation>
    <scope>NUCLEOTIDE SEQUENCE [LARGE SCALE GENOMIC DNA]</scope>
    <source>
        <strain evidence="2 3">T6085</strain>
    </source>
</reference>